<protein>
    <submittedName>
        <fullName evidence="1">Uncharacterized protein</fullName>
    </submittedName>
</protein>
<dbReference type="Proteomes" id="UP001165960">
    <property type="component" value="Unassembled WGS sequence"/>
</dbReference>
<organism evidence="1 2">
    <name type="scientific">Entomophthora muscae</name>
    <dbReference type="NCBI Taxonomy" id="34485"/>
    <lineage>
        <taxon>Eukaryota</taxon>
        <taxon>Fungi</taxon>
        <taxon>Fungi incertae sedis</taxon>
        <taxon>Zoopagomycota</taxon>
        <taxon>Entomophthoromycotina</taxon>
        <taxon>Entomophthoromycetes</taxon>
        <taxon>Entomophthorales</taxon>
        <taxon>Entomophthoraceae</taxon>
        <taxon>Entomophthora</taxon>
    </lineage>
</organism>
<reference evidence="1" key="1">
    <citation type="submission" date="2022-04" db="EMBL/GenBank/DDBJ databases">
        <title>Genome of the entomopathogenic fungus Entomophthora muscae.</title>
        <authorList>
            <person name="Elya C."/>
            <person name="Lovett B.R."/>
            <person name="Lee E."/>
            <person name="Macias A.M."/>
            <person name="Hajek A.E."/>
            <person name="De Bivort B.L."/>
            <person name="Kasson M.T."/>
            <person name="De Fine Licht H.H."/>
            <person name="Stajich J.E."/>
        </authorList>
    </citation>
    <scope>NUCLEOTIDE SEQUENCE</scope>
    <source>
        <strain evidence="1">Berkeley</strain>
    </source>
</reference>
<evidence type="ECO:0000313" key="1">
    <source>
        <dbReference type="EMBL" id="KAJ9079580.1"/>
    </source>
</evidence>
<name>A0ACC2TYI4_9FUNG</name>
<accession>A0ACC2TYI4</accession>
<evidence type="ECO:0000313" key="2">
    <source>
        <dbReference type="Proteomes" id="UP001165960"/>
    </source>
</evidence>
<dbReference type="EMBL" id="QTSX02001697">
    <property type="protein sequence ID" value="KAJ9079580.1"/>
    <property type="molecule type" value="Genomic_DNA"/>
</dbReference>
<keyword evidence="2" id="KW-1185">Reference proteome</keyword>
<comment type="caution">
    <text evidence="1">The sequence shown here is derived from an EMBL/GenBank/DDBJ whole genome shotgun (WGS) entry which is preliminary data.</text>
</comment>
<feature type="non-terminal residue" evidence="1">
    <location>
        <position position="1"/>
    </location>
</feature>
<sequence>AHFTAYRSEFSTNSQKALYLAEKLTGHYRDWFSSHSIRNPGIFQNFDLFVSSLLSFSGDDKESSATSASCFAGLTQGIFGPPQPSLQTKPLIREVFKWNQKYLSSQTPPSSNLSPAAQLFVPDKVPLPSNPLSCTKPKSGGGFCLTAKEVLRRRNNNLCSYCGSKNHLLPACPLSKCSPYVNKTSTLTLLSLIDTSKSPTVLVTIHGPLGKINVYALLDTELMPTSLRRNLLN</sequence>
<gene>
    <name evidence="1" type="ORF">DSO57_1034029</name>
</gene>
<proteinExistence type="predicted"/>